<accession>A0A2C9KUX6</accession>
<dbReference type="VEuPathDB" id="VectorBase:BGLAX_032520"/>
<keyword evidence="2 6" id="KW-0812">Transmembrane</keyword>
<dbReference type="KEGG" id="bgt:106077243"/>
<feature type="transmembrane region" description="Helical" evidence="6">
    <location>
        <begin position="291"/>
        <end position="316"/>
    </location>
</feature>
<dbReference type="RefSeq" id="XP_013093462.2">
    <property type="nucleotide sequence ID" value="XM_013238008.2"/>
</dbReference>
<feature type="transmembrane region" description="Helical" evidence="6">
    <location>
        <begin position="20"/>
        <end position="39"/>
    </location>
</feature>
<dbReference type="AlphaFoldDB" id="A0A2C9KUX6"/>
<evidence type="ECO:0000256" key="5">
    <source>
        <dbReference type="SAM" id="MobiDB-lite"/>
    </source>
</evidence>
<evidence type="ECO:0000256" key="6">
    <source>
        <dbReference type="SAM" id="Phobius"/>
    </source>
</evidence>
<feature type="region of interest" description="Disordered" evidence="5">
    <location>
        <begin position="225"/>
        <end position="244"/>
    </location>
</feature>
<dbReference type="PANTHER" id="PTHR46641">
    <property type="entry name" value="FMRFAMIDE RECEPTOR-RELATED"/>
    <property type="match status" value="1"/>
</dbReference>
<reference evidence="8" key="1">
    <citation type="submission" date="2020-05" db="UniProtKB">
        <authorList>
            <consortium name="EnsemblMetazoa"/>
        </authorList>
    </citation>
    <scope>IDENTIFICATION</scope>
    <source>
        <strain evidence="8">BB02</strain>
    </source>
</reference>
<evidence type="ECO:0000256" key="3">
    <source>
        <dbReference type="ARBA" id="ARBA00022989"/>
    </source>
</evidence>
<dbReference type="VEuPathDB" id="VectorBase:BGLB023821"/>
<protein>
    <recommendedName>
        <fullName evidence="7">G-protein coupled receptors family 1 profile domain-containing protein</fullName>
    </recommendedName>
</protein>
<dbReference type="EnsemblMetazoa" id="BGLB023821-RA">
    <property type="protein sequence ID" value="BGLB023821-PA"/>
    <property type="gene ID" value="BGLB023821"/>
</dbReference>
<dbReference type="SUPFAM" id="SSF81321">
    <property type="entry name" value="Family A G protein-coupled receptor-like"/>
    <property type="match status" value="1"/>
</dbReference>
<dbReference type="InterPro" id="IPR052954">
    <property type="entry name" value="GPCR-Ligand_Int"/>
</dbReference>
<dbReference type="InterPro" id="IPR017452">
    <property type="entry name" value="GPCR_Rhodpsn_7TM"/>
</dbReference>
<dbReference type="Proteomes" id="UP000076420">
    <property type="component" value="Unassembled WGS sequence"/>
</dbReference>
<feature type="transmembrane region" description="Helical" evidence="6">
    <location>
        <begin position="256"/>
        <end position="279"/>
    </location>
</feature>
<feature type="transmembrane region" description="Helical" evidence="6">
    <location>
        <begin position="51"/>
        <end position="70"/>
    </location>
</feature>
<dbReference type="PROSITE" id="PS50262">
    <property type="entry name" value="G_PROTEIN_RECEP_F1_2"/>
    <property type="match status" value="1"/>
</dbReference>
<keyword evidence="4 6" id="KW-0472">Membrane</keyword>
<dbReference type="Gene3D" id="1.20.1070.10">
    <property type="entry name" value="Rhodopsin 7-helix transmembrane proteins"/>
    <property type="match status" value="1"/>
</dbReference>
<gene>
    <name evidence="8" type="primary">106077243</name>
</gene>
<evidence type="ECO:0000256" key="4">
    <source>
        <dbReference type="ARBA" id="ARBA00023136"/>
    </source>
</evidence>
<dbReference type="PANTHER" id="PTHR46641:SF2">
    <property type="entry name" value="FMRFAMIDE RECEPTOR"/>
    <property type="match status" value="1"/>
</dbReference>
<feature type="transmembrane region" description="Helical" evidence="6">
    <location>
        <begin position="135"/>
        <end position="162"/>
    </location>
</feature>
<dbReference type="OrthoDB" id="10299764at2759"/>
<evidence type="ECO:0000256" key="1">
    <source>
        <dbReference type="ARBA" id="ARBA00004370"/>
    </source>
</evidence>
<dbReference type="GO" id="GO:0016020">
    <property type="term" value="C:membrane"/>
    <property type="evidence" value="ECO:0007669"/>
    <property type="project" value="UniProtKB-SubCell"/>
</dbReference>
<proteinExistence type="predicted"/>
<organism evidence="8 9">
    <name type="scientific">Biomphalaria glabrata</name>
    <name type="common">Bloodfluke planorb</name>
    <name type="synonym">Freshwater snail</name>
    <dbReference type="NCBI Taxonomy" id="6526"/>
    <lineage>
        <taxon>Eukaryota</taxon>
        <taxon>Metazoa</taxon>
        <taxon>Spiralia</taxon>
        <taxon>Lophotrochozoa</taxon>
        <taxon>Mollusca</taxon>
        <taxon>Gastropoda</taxon>
        <taxon>Heterobranchia</taxon>
        <taxon>Euthyneura</taxon>
        <taxon>Panpulmonata</taxon>
        <taxon>Hygrophila</taxon>
        <taxon>Lymnaeoidea</taxon>
        <taxon>Planorbidae</taxon>
        <taxon>Biomphalaria</taxon>
    </lineage>
</organism>
<evidence type="ECO:0000256" key="2">
    <source>
        <dbReference type="ARBA" id="ARBA00022692"/>
    </source>
</evidence>
<name>A0A2C9KUX6_BIOGL</name>
<sequence length="338" mass="37766">MSVLSVDVYHLCLQILHVPLSVFVILGILTNGVNIVVFVKQGVTSGSITWALFAMSATSFLASVILLPQVVCYYAEMVNADVYNACSLISTATIFLHFIWNKVTCFFTVYISVERAICVVRPLHVQTYMKLQYKILIVLSLCVVTTLAYVGYSATLKIAWVPSRVWNGTMVFLLSQTDSSPLFYLLNFIVNSLVVTNVAIVTIATSAVVMVTRLNATLRWRESVSHTARPAHPRKGSKPKPSCKLSSKNVELCRTVVVITLFYLACLLCSHLPVMTFLVMPGVSFDGENKMLLDVILTIRFDLDALYSSLNIFFYLKLSSNYREIFFSLFNSPKLCGR</sequence>
<evidence type="ECO:0000313" key="9">
    <source>
        <dbReference type="Proteomes" id="UP000076420"/>
    </source>
</evidence>
<feature type="transmembrane region" description="Helical" evidence="6">
    <location>
        <begin position="182"/>
        <end position="211"/>
    </location>
</feature>
<feature type="compositionally biased region" description="Basic residues" evidence="5">
    <location>
        <begin position="229"/>
        <end position="238"/>
    </location>
</feature>
<feature type="domain" description="G-protein coupled receptors family 1 profile" evidence="7">
    <location>
        <begin position="30"/>
        <end position="315"/>
    </location>
</feature>
<evidence type="ECO:0000313" key="8">
    <source>
        <dbReference type="EnsemblMetazoa" id="BGLB023821-PA"/>
    </source>
</evidence>
<comment type="subcellular location">
    <subcellularLocation>
        <location evidence="1">Membrane</location>
    </subcellularLocation>
</comment>
<keyword evidence="3 6" id="KW-1133">Transmembrane helix</keyword>
<evidence type="ECO:0000259" key="7">
    <source>
        <dbReference type="PROSITE" id="PS50262"/>
    </source>
</evidence>